<dbReference type="PANTHER" id="PTHR42878:SF7">
    <property type="entry name" value="SENSOR HISTIDINE KINASE GLRK"/>
    <property type="match status" value="1"/>
</dbReference>
<dbReference type="GO" id="GO:0030295">
    <property type="term" value="F:protein kinase activator activity"/>
    <property type="evidence" value="ECO:0007669"/>
    <property type="project" value="TreeGrafter"/>
</dbReference>
<dbReference type="InterPro" id="IPR036097">
    <property type="entry name" value="HisK_dim/P_sf"/>
</dbReference>
<dbReference type="CDD" id="cd00082">
    <property type="entry name" value="HisKA"/>
    <property type="match status" value="1"/>
</dbReference>
<keyword evidence="12" id="KW-1185">Reference proteome</keyword>
<comment type="catalytic activity">
    <reaction evidence="1">
        <text>ATP + protein L-histidine = ADP + protein N-phospho-L-histidine.</text>
        <dbReference type="EC" id="2.7.13.3"/>
    </reaction>
</comment>
<dbReference type="PRINTS" id="PR00344">
    <property type="entry name" value="BCTRLSENSOR"/>
</dbReference>
<protein>
    <recommendedName>
        <fullName evidence="2">histidine kinase</fullName>
        <ecNumber evidence="2">2.7.13.3</ecNumber>
    </recommendedName>
</protein>
<dbReference type="Proteomes" id="UP000325286">
    <property type="component" value="Chromosome"/>
</dbReference>
<reference evidence="11 12" key="1">
    <citation type="submission" date="2019-08" db="EMBL/GenBank/DDBJ databases">
        <title>Deep-cultivation of Planctomycetes and their phenomic and genomic characterization uncovers novel biology.</title>
        <authorList>
            <person name="Wiegand S."/>
            <person name="Jogler M."/>
            <person name="Boedeker C."/>
            <person name="Pinto D."/>
            <person name="Vollmers J."/>
            <person name="Rivas-Marin E."/>
            <person name="Kohn T."/>
            <person name="Peeters S.H."/>
            <person name="Heuer A."/>
            <person name="Rast P."/>
            <person name="Oberbeckmann S."/>
            <person name="Bunk B."/>
            <person name="Jeske O."/>
            <person name="Meyerdierks A."/>
            <person name="Storesund J.E."/>
            <person name="Kallscheuer N."/>
            <person name="Luecker S."/>
            <person name="Lage O.M."/>
            <person name="Pohl T."/>
            <person name="Merkel B.J."/>
            <person name="Hornburger P."/>
            <person name="Mueller R.-W."/>
            <person name="Bruemmer F."/>
            <person name="Labrenz M."/>
            <person name="Spormann A.M."/>
            <person name="Op den Camp H."/>
            <person name="Overmann J."/>
            <person name="Amann R."/>
            <person name="Jetten M.S.M."/>
            <person name="Mascher T."/>
            <person name="Medema M.H."/>
            <person name="Devos D.P."/>
            <person name="Kaster A.-K."/>
            <person name="Ovreas L."/>
            <person name="Rohde M."/>
            <person name="Galperin M.Y."/>
            <person name="Jogler C."/>
        </authorList>
    </citation>
    <scope>NUCLEOTIDE SEQUENCE [LARGE SCALE GENOMIC DNA]</scope>
    <source>
        <strain evidence="11 12">UC8</strain>
    </source>
</reference>
<dbReference type="SMART" id="SM00388">
    <property type="entry name" value="HisKA"/>
    <property type="match status" value="1"/>
</dbReference>
<dbReference type="Pfam" id="PF02518">
    <property type="entry name" value="HATPase_c"/>
    <property type="match status" value="1"/>
</dbReference>
<dbReference type="InterPro" id="IPR003661">
    <property type="entry name" value="HisK_dim/P_dom"/>
</dbReference>
<evidence type="ECO:0000256" key="8">
    <source>
        <dbReference type="ARBA" id="ARBA00023012"/>
    </source>
</evidence>
<evidence type="ECO:0000256" key="2">
    <source>
        <dbReference type="ARBA" id="ARBA00012438"/>
    </source>
</evidence>
<dbReference type="GO" id="GO:0007234">
    <property type="term" value="P:osmosensory signaling via phosphorelay pathway"/>
    <property type="evidence" value="ECO:0007669"/>
    <property type="project" value="TreeGrafter"/>
</dbReference>
<dbReference type="InterPro" id="IPR050351">
    <property type="entry name" value="BphY/WalK/GraS-like"/>
</dbReference>
<dbReference type="GO" id="GO:0000156">
    <property type="term" value="F:phosphorelay response regulator activity"/>
    <property type="evidence" value="ECO:0007669"/>
    <property type="project" value="TreeGrafter"/>
</dbReference>
<dbReference type="Gene3D" id="1.10.287.130">
    <property type="match status" value="1"/>
</dbReference>
<evidence type="ECO:0000256" key="5">
    <source>
        <dbReference type="ARBA" id="ARBA00022741"/>
    </source>
</evidence>
<keyword evidence="5" id="KW-0547">Nucleotide-binding</keyword>
<dbReference type="EC" id="2.7.13.3" evidence="2"/>
<feature type="domain" description="Histidine kinase" evidence="10">
    <location>
        <begin position="39"/>
        <end position="253"/>
    </location>
</feature>
<keyword evidence="7" id="KW-0067">ATP-binding</keyword>
<dbReference type="InterPro" id="IPR003594">
    <property type="entry name" value="HATPase_dom"/>
</dbReference>
<keyword evidence="6" id="KW-0418">Kinase</keyword>
<dbReference type="PROSITE" id="PS50109">
    <property type="entry name" value="HIS_KIN"/>
    <property type="match status" value="1"/>
</dbReference>
<dbReference type="OrthoDB" id="276172at2"/>
<evidence type="ECO:0000256" key="7">
    <source>
        <dbReference type="ARBA" id="ARBA00022840"/>
    </source>
</evidence>
<dbReference type="Pfam" id="PF00512">
    <property type="entry name" value="HisKA"/>
    <property type="match status" value="1"/>
</dbReference>
<dbReference type="AlphaFoldDB" id="A0A5B9R7B5"/>
<dbReference type="GO" id="GO:0000155">
    <property type="term" value="F:phosphorelay sensor kinase activity"/>
    <property type="evidence" value="ECO:0007669"/>
    <property type="project" value="InterPro"/>
</dbReference>
<dbReference type="InterPro" id="IPR036890">
    <property type="entry name" value="HATPase_C_sf"/>
</dbReference>
<dbReference type="SMART" id="SM00387">
    <property type="entry name" value="HATPase_c"/>
    <property type="match status" value="1"/>
</dbReference>
<dbReference type="EMBL" id="CP042914">
    <property type="protein sequence ID" value="QEG42561.1"/>
    <property type="molecule type" value="Genomic_DNA"/>
</dbReference>
<dbReference type="SUPFAM" id="SSF55874">
    <property type="entry name" value="ATPase domain of HSP90 chaperone/DNA topoisomerase II/histidine kinase"/>
    <property type="match status" value="1"/>
</dbReference>
<dbReference type="RefSeq" id="WP_068140831.1">
    <property type="nucleotide sequence ID" value="NZ_CP042914.1"/>
</dbReference>
<organism evidence="11 12">
    <name type="scientific">Roseimaritima ulvae</name>
    <dbReference type="NCBI Taxonomy" id="980254"/>
    <lineage>
        <taxon>Bacteria</taxon>
        <taxon>Pseudomonadati</taxon>
        <taxon>Planctomycetota</taxon>
        <taxon>Planctomycetia</taxon>
        <taxon>Pirellulales</taxon>
        <taxon>Pirellulaceae</taxon>
        <taxon>Roseimaritima</taxon>
    </lineage>
</organism>
<dbReference type="InterPro" id="IPR005467">
    <property type="entry name" value="His_kinase_dom"/>
</dbReference>
<name>A0A5B9R7B5_9BACT</name>
<keyword evidence="4 11" id="KW-0808">Transferase</keyword>
<accession>A0A5B9R7B5</accession>
<dbReference type="GO" id="GO:0005524">
    <property type="term" value="F:ATP binding"/>
    <property type="evidence" value="ECO:0007669"/>
    <property type="project" value="UniProtKB-KW"/>
</dbReference>
<dbReference type="PANTHER" id="PTHR42878">
    <property type="entry name" value="TWO-COMPONENT HISTIDINE KINASE"/>
    <property type="match status" value="1"/>
</dbReference>
<dbReference type="SUPFAM" id="SSF47384">
    <property type="entry name" value="Homodimeric domain of signal transducing histidine kinase"/>
    <property type="match status" value="1"/>
</dbReference>
<evidence type="ECO:0000256" key="3">
    <source>
        <dbReference type="ARBA" id="ARBA00022553"/>
    </source>
</evidence>
<dbReference type="Gene3D" id="3.30.565.10">
    <property type="entry name" value="Histidine kinase-like ATPase, C-terminal domain"/>
    <property type="match status" value="1"/>
</dbReference>
<evidence type="ECO:0000313" key="12">
    <source>
        <dbReference type="Proteomes" id="UP000325286"/>
    </source>
</evidence>
<dbReference type="KEGG" id="rul:UC8_46010"/>
<evidence type="ECO:0000259" key="10">
    <source>
        <dbReference type="PROSITE" id="PS50109"/>
    </source>
</evidence>
<sequence length="477" mass="52775">MSSTSSRTALHQRTVRHTPAQPVQPLSAAMDSASRLLSETAHDLRTPLFAIRESARLVNDGYLGPTTEEQRSCLQGIFEQCEEMDQLVVDMLSLEQVRSGVPRVHRRWLDPQEIVRSVHATATAAMTPRQLSLVWDQNDPMPEVYADSSKTIRLLLNLIGNAAQVLTAGAQVLVRIERVESLGTLRFCVIDQGPGMDRASIQQLAQRGFSGTGGKGLGLAISRQMAALHFSELQVSSRRGAGTRVAFELPSAGPVSVADAWVRWRARFSNAPKTTPRRAAGATQLRLDPPTLPRSKQLQGMETVSLLHDGAPPRNSQCAVAVCLRLGSTVATDTADALQRRLQDNMRMYELAFRTGVRRWVLLLDADTQQARQRLDDMQTQLTTDLPTARMTWSETLELPIGSRATRASVRDLLIRGSLETPAAMPASDYHALRTRAAAPAVSEVASRRLDAELRRLTTRIYQQRDRLKQQANTLQR</sequence>
<feature type="region of interest" description="Disordered" evidence="9">
    <location>
        <begin position="272"/>
        <end position="295"/>
    </location>
</feature>
<proteinExistence type="predicted"/>
<evidence type="ECO:0000313" key="11">
    <source>
        <dbReference type="EMBL" id="QEG42561.1"/>
    </source>
</evidence>
<feature type="compositionally biased region" description="Polar residues" evidence="9">
    <location>
        <begin position="1"/>
        <end position="11"/>
    </location>
</feature>
<keyword evidence="3" id="KW-0597">Phosphoprotein</keyword>
<evidence type="ECO:0000256" key="6">
    <source>
        <dbReference type="ARBA" id="ARBA00022777"/>
    </source>
</evidence>
<feature type="region of interest" description="Disordered" evidence="9">
    <location>
        <begin position="1"/>
        <end position="24"/>
    </location>
</feature>
<keyword evidence="8" id="KW-0902">Two-component regulatory system</keyword>
<gene>
    <name evidence="11" type="primary">pleC</name>
    <name evidence="11" type="ORF">UC8_46010</name>
</gene>
<evidence type="ECO:0000256" key="9">
    <source>
        <dbReference type="SAM" id="MobiDB-lite"/>
    </source>
</evidence>
<dbReference type="InterPro" id="IPR004358">
    <property type="entry name" value="Sig_transdc_His_kin-like_C"/>
</dbReference>
<evidence type="ECO:0000256" key="1">
    <source>
        <dbReference type="ARBA" id="ARBA00000085"/>
    </source>
</evidence>
<evidence type="ECO:0000256" key="4">
    <source>
        <dbReference type="ARBA" id="ARBA00022679"/>
    </source>
</evidence>